<evidence type="ECO:0000313" key="2">
    <source>
        <dbReference type="EMBL" id="KAG2836306.1"/>
    </source>
</evidence>
<evidence type="ECO:0000313" key="3">
    <source>
        <dbReference type="Proteomes" id="UP000735874"/>
    </source>
</evidence>
<dbReference type="VEuPathDB" id="FungiDB:PC110_g21628"/>
<sequence length="347" mass="40517">MGLLSKKLLEESRSVIDKPAFKRLTRQQKETLRKQRYLLRLKNERETLKRTEHELTSRLTQLQQETEIKKRRTVNNQVIRRSSWRDFALLQRGQLHHPKEEHKKLVSAVNIQSRYFKTLSELVPEPLLRSAIIKQITSMSVLSSLHTNNLTNRFEFAEQLRQTQDDGGPEYYQHFNMFTQPFHLNRTQQTWWKLASFDGMITDREDYADLADPDQAAILRLRLIRTLATGLTVSIIQRYIFHRIVGESRTIFTWKTLSEGEGIFSGMSLKENGWACLQESVEDESTVVGVCDQQVPRRFGDSSPHQKNSQEFCELMHNMLNDNARMITATLSELLIKETLADIDILV</sequence>
<gene>
    <name evidence="2" type="ORF">PC113_g20051</name>
</gene>
<dbReference type="AlphaFoldDB" id="A0A8T0Y9Q6"/>
<evidence type="ECO:0000256" key="1">
    <source>
        <dbReference type="SAM" id="Coils"/>
    </source>
</evidence>
<proteinExistence type="predicted"/>
<protein>
    <submittedName>
        <fullName evidence="2">Uncharacterized protein</fullName>
    </submittedName>
</protein>
<name>A0A8T0Y9Q6_9STRA</name>
<feature type="coiled-coil region" evidence="1">
    <location>
        <begin position="34"/>
        <end position="65"/>
    </location>
</feature>
<dbReference type="Proteomes" id="UP000735874">
    <property type="component" value="Unassembled WGS sequence"/>
</dbReference>
<dbReference type="EMBL" id="RCMG01001100">
    <property type="protein sequence ID" value="KAG2836306.1"/>
    <property type="molecule type" value="Genomic_DNA"/>
</dbReference>
<comment type="caution">
    <text evidence="2">The sequence shown here is derived from an EMBL/GenBank/DDBJ whole genome shotgun (WGS) entry which is preliminary data.</text>
</comment>
<organism evidence="2 3">
    <name type="scientific">Phytophthora cactorum</name>
    <dbReference type="NCBI Taxonomy" id="29920"/>
    <lineage>
        <taxon>Eukaryota</taxon>
        <taxon>Sar</taxon>
        <taxon>Stramenopiles</taxon>
        <taxon>Oomycota</taxon>
        <taxon>Peronosporomycetes</taxon>
        <taxon>Peronosporales</taxon>
        <taxon>Peronosporaceae</taxon>
        <taxon>Phytophthora</taxon>
    </lineage>
</organism>
<keyword evidence="1" id="KW-0175">Coiled coil</keyword>
<dbReference type="VEuPathDB" id="FungiDB:PC110_g21825"/>
<accession>A0A8T0Y9Q6</accession>
<reference evidence="2" key="1">
    <citation type="submission" date="2018-10" db="EMBL/GenBank/DDBJ databases">
        <title>Effector identification in a new, highly contiguous assembly of the strawberry crown rot pathogen Phytophthora cactorum.</title>
        <authorList>
            <person name="Armitage A.D."/>
            <person name="Nellist C.F."/>
            <person name="Bates H."/>
            <person name="Vickerstaff R.J."/>
            <person name="Harrison R.J."/>
        </authorList>
    </citation>
    <scope>NUCLEOTIDE SEQUENCE</scope>
    <source>
        <strain evidence="2">15-7</strain>
    </source>
</reference>